<keyword evidence="3 5" id="KW-0653">Protein transport</keyword>
<evidence type="ECO:0000256" key="1">
    <source>
        <dbReference type="ARBA" id="ARBA00004308"/>
    </source>
</evidence>
<evidence type="ECO:0000313" key="8">
    <source>
        <dbReference type="Proteomes" id="UP001344447"/>
    </source>
</evidence>
<dbReference type="GO" id="GO:0012505">
    <property type="term" value="C:endomembrane system"/>
    <property type="evidence" value="ECO:0007669"/>
    <property type="project" value="UniProtKB-SubCell"/>
</dbReference>
<dbReference type="InterPro" id="IPR050431">
    <property type="entry name" value="Adaptor_comp_med_subunit"/>
</dbReference>
<dbReference type="GO" id="GO:0030131">
    <property type="term" value="C:clathrin adaptor complex"/>
    <property type="evidence" value="ECO:0007669"/>
    <property type="project" value="UniProtKB-UniRule"/>
</dbReference>
<dbReference type="SUPFAM" id="SSF64356">
    <property type="entry name" value="SNARE-like"/>
    <property type="match status" value="1"/>
</dbReference>
<dbReference type="InterPro" id="IPR018240">
    <property type="entry name" value="Clathrin_mu_CS"/>
</dbReference>
<dbReference type="Gene3D" id="3.30.450.60">
    <property type="match status" value="1"/>
</dbReference>
<dbReference type="Gene3D" id="2.60.40.1170">
    <property type="entry name" value="Mu homology domain, subdomain B"/>
    <property type="match status" value="2"/>
</dbReference>
<dbReference type="GO" id="GO:0016192">
    <property type="term" value="P:vesicle-mediated transport"/>
    <property type="evidence" value="ECO:0007669"/>
    <property type="project" value="InterPro"/>
</dbReference>
<dbReference type="InterPro" id="IPR011012">
    <property type="entry name" value="Longin-like_dom_sf"/>
</dbReference>
<dbReference type="InterPro" id="IPR028565">
    <property type="entry name" value="MHD"/>
</dbReference>
<evidence type="ECO:0000256" key="3">
    <source>
        <dbReference type="ARBA" id="ARBA00022927"/>
    </source>
</evidence>
<dbReference type="PRINTS" id="PR00314">
    <property type="entry name" value="CLATHRINADPT"/>
</dbReference>
<keyword evidence="2 5" id="KW-0813">Transport</keyword>
<dbReference type="EMBL" id="JAVFKY010000001">
    <property type="protein sequence ID" value="KAK5583039.1"/>
    <property type="molecule type" value="Genomic_DNA"/>
</dbReference>
<keyword evidence="8" id="KW-1185">Reference proteome</keyword>
<dbReference type="PANTHER" id="PTHR10529">
    <property type="entry name" value="AP COMPLEX SUBUNIT MU"/>
    <property type="match status" value="1"/>
</dbReference>
<dbReference type="InterPro" id="IPR001392">
    <property type="entry name" value="Clathrin_mu"/>
</dbReference>
<feature type="domain" description="MHD" evidence="6">
    <location>
        <begin position="178"/>
        <end position="420"/>
    </location>
</feature>
<accession>A0AAN7YSG8</accession>
<dbReference type="CDD" id="cd09252">
    <property type="entry name" value="AP-3_Mu3_Cterm"/>
    <property type="match status" value="1"/>
</dbReference>
<reference evidence="7 8" key="1">
    <citation type="submission" date="2023-11" db="EMBL/GenBank/DDBJ databases">
        <title>Dfirmibasis_genome.</title>
        <authorList>
            <person name="Edelbroek B."/>
            <person name="Kjellin J."/>
            <person name="Jerlstrom-Hultqvist J."/>
            <person name="Soderbom F."/>
        </authorList>
    </citation>
    <scope>NUCLEOTIDE SEQUENCE [LARGE SCALE GENOMIC DNA]</scope>
    <source>
        <strain evidence="7 8">TNS-C-14</strain>
    </source>
</reference>
<evidence type="ECO:0000256" key="5">
    <source>
        <dbReference type="PIRNR" id="PIRNR005992"/>
    </source>
</evidence>
<comment type="caution">
    <text evidence="7">The sequence shown here is derived from an EMBL/GenBank/DDBJ whole genome shotgun (WGS) entry which is preliminary data.</text>
</comment>
<dbReference type="GO" id="GO:0006886">
    <property type="term" value="P:intracellular protein transport"/>
    <property type="evidence" value="ECO:0007669"/>
    <property type="project" value="UniProtKB-UniRule"/>
</dbReference>
<dbReference type="PIRSF" id="PIRSF005992">
    <property type="entry name" value="Clathrin_mu"/>
    <property type="match status" value="1"/>
</dbReference>
<dbReference type="PROSITE" id="PS00991">
    <property type="entry name" value="CLAT_ADAPTOR_M_2"/>
    <property type="match status" value="1"/>
</dbReference>
<evidence type="ECO:0000259" key="6">
    <source>
        <dbReference type="PROSITE" id="PS51072"/>
    </source>
</evidence>
<evidence type="ECO:0000313" key="7">
    <source>
        <dbReference type="EMBL" id="KAK5583039.1"/>
    </source>
</evidence>
<name>A0AAN7YSG8_9MYCE</name>
<evidence type="ECO:0000256" key="4">
    <source>
        <dbReference type="ARBA" id="ARBA00023136"/>
    </source>
</evidence>
<dbReference type="Proteomes" id="UP001344447">
    <property type="component" value="Unassembled WGS sequence"/>
</dbReference>
<dbReference type="CDD" id="cd14837">
    <property type="entry name" value="AP3_Mu_N"/>
    <property type="match status" value="1"/>
</dbReference>
<gene>
    <name evidence="7" type="ORF">RB653_004629</name>
</gene>
<comment type="similarity">
    <text evidence="5">Belongs to the adaptor complexes medium subunit family.</text>
</comment>
<dbReference type="PROSITE" id="PS51072">
    <property type="entry name" value="MHD"/>
    <property type="match status" value="1"/>
</dbReference>
<dbReference type="InterPro" id="IPR036168">
    <property type="entry name" value="AP2_Mu_C_sf"/>
</dbReference>
<sequence length="421" mass="47332">MLSSFFILADSGDILIEKHWRGLMNRSICEYFWDQVSQSKQNGSSIPPIISTPKYYLINIQKQHIYLLGVCQSEVSPLLVVDFLQRIYETFEEYFGRTITSVTIKENFVHVYQLLDEMTDNGFPFTTELNFLKEMIKPPGVLSNVISSVTGTSNITDILPNGSLGAIQWRKTGIKYTQNKIFFDIIEEIDCILDSNGYIVSSEINGEILCHCNLSGMPDLTMTFNNPRMLDDVSFHPCVRYSRWENDRVLSFIPPDGNFKLLTYRVKGINQFPIYVKPQISYSEGSSSMGRVNVTIGAKGYNVQNKLSIEDVVATIPFSKTTSSTNLTANIGSFGMDEQTKILKWNIGKIPKEKTPFLNGSVSLIAGSMTPESTPSIMLQFKIPQYAISGLTIDSLACSERYKPFKGVKCTTKAGKFQVRS</sequence>
<dbReference type="GO" id="GO:0031201">
    <property type="term" value="C:SNARE complex"/>
    <property type="evidence" value="ECO:0007669"/>
    <property type="project" value="UniProtKB-ARBA"/>
</dbReference>
<dbReference type="AlphaFoldDB" id="A0AAN7YSG8"/>
<dbReference type="Pfam" id="PF00928">
    <property type="entry name" value="Adap_comp_sub"/>
    <property type="match status" value="1"/>
</dbReference>
<keyword evidence="4" id="KW-0472">Membrane</keyword>
<evidence type="ECO:0000256" key="2">
    <source>
        <dbReference type="ARBA" id="ARBA00022448"/>
    </source>
</evidence>
<protein>
    <recommendedName>
        <fullName evidence="6">MHD domain-containing protein</fullName>
    </recommendedName>
</protein>
<dbReference type="SUPFAM" id="SSF49447">
    <property type="entry name" value="Second domain of Mu2 adaptin subunit (ap50) of ap2 adaptor"/>
    <property type="match status" value="1"/>
</dbReference>
<comment type="subcellular location">
    <subcellularLocation>
        <location evidence="1">Endomembrane system</location>
    </subcellularLocation>
</comment>
<dbReference type="FunFam" id="3.30.450.60:FF:000002">
    <property type="entry name" value="AP-2 complex subunit mu, putative"/>
    <property type="match status" value="1"/>
</dbReference>
<proteinExistence type="inferred from homology"/>
<organism evidence="7 8">
    <name type="scientific">Dictyostelium firmibasis</name>
    <dbReference type="NCBI Taxonomy" id="79012"/>
    <lineage>
        <taxon>Eukaryota</taxon>
        <taxon>Amoebozoa</taxon>
        <taxon>Evosea</taxon>
        <taxon>Eumycetozoa</taxon>
        <taxon>Dictyostelia</taxon>
        <taxon>Dictyosteliales</taxon>
        <taxon>Dictyosteliaceae</taxon>
        <taxon>Dictyostelium</taxon>
    </lineage>
</organism>